<dbReference type="AlphaFoldDB" id="A0A7X0J393"/>
<name>A0A7X0J393_9SPHI</name>
<proteinExistence type="predicted"/>
<dbReference type="Proteomes" id="UP000521017">
    <property type="component" value="Unassembled WGS sequence"/>
</dbReference>
<feature type="transmembrane region" description="Helical" evidence="1">
    <location>
        <begin position="55"/>
        <end position="74"/>
    </location>
</feature>
<keyword evidence="1" id="KW-0812">Transmembrane</keyword>
<comment type="caution">
    <text evidence="2">The sequence shown here is derived from an EMBL/GenBank/DDBJ whole genome shotgun (WGS) entry which is preliminary data.</text>
</comment>
<reference evidence="2 3" key="1">
    <citation type="submission" date="2020-08" db="EMBL/GenBank/DDBJ databases">
        <title>Genomic Encyclopedia of Type Strains, Phase IV (KMG-V): Genome sequencing to study the core and pangenomes of soil and plant-associated prokaryotes.</title>
        <authorList>
            <person name="Whitman W."/>
        </authorList>
    </citation>
    <scope>NUCLEOTIDE SEQUENCE [LARGE SCALE GENOMIC DNA]</scope>
    <source>
        <strain evidence="2 3">M2T3</strain>
    </source>
</reference>
<sequence>MFRATGVEHEMQELNAIHYILPYVLTVFIAVVFFVFGLYGLSASNQRIRLPFPKSGVYIISGIYFLRGMGELIADGLNGTTTTSGTLYSIIAIFIALLYLSGGLKLNRSQTE</sequence>
<dbReference type="EMBL" id="JACHCC010000005">
    <property type="protein sequence ID" value="MBB6499869.1"/>
    <property type="molecule type" value="Genomic_DNA"/>
</dbReference>
<organism evidence="2 3">
    <name type="scientific">Pedobacter cryoconitis</name>
    <dbReference type="NCBI Taxonomy" id="188932"/>
    <lineage>
        <taxon>Bacteria</taxon>
        <taxon>Pseudomonadati</taxon>
        <taxon>Bacteroidota</taxon>
        <taxon>Sphingobacteriia</taxon>
        <taxon>Sphingobacteriales</taxon>
        <taxon>Sphingobacteriaceae</taxon>
        <taxon>Pedobacter</taxon>
    </lineage>
</organism>
<keyword evidence="1" id="KW-1133">Transmembrane helix</keyword>
<feature type="transmembrane region" description="Helical" evidence="1">
    <location>
        <begin position="86"/>
        <end position="106"/>
    </location>
</feature>
<keyword evidence="1" id="KW-0472">Membrane</keyword>
<evidence type="ECO:0000256" key="1">
    <source>
        <dbReference type="SAM" id="Phobius"/>
    </source>
</evidence>
<feature type="transmembrane region" description="Helical" evidence="1">
    <location>
        <begin position="20"/>
        <end position="43"/>
    </location>
</feature>
<accession>A0A7X0J393</accession>
<gene>
    <name evidence="2" type="ORF">HDF25_002013</name>
</gene>
<evidence type="ECO:0000313" key="3">
    <source>
        <dbReference type="Proteomes" id="UP000521017"/>
    </source>
</evidence>
<protein>
    <submittedName>
        <fullName evidence="2">Uncharacterized protein</fullName>
    </submittedName>
</protein>
<dbReference type="RefSeq" id="WP_184624597.1">
    <property type="nucleotide sequence ID" value="NZ_JACHCC010000005.1"/>
</dbReference>
<evidence type="ECO:0000313" key="2">
    <source>
        <dbReference type="EMBL" id="MBB6499869.1"/>
    </source>
</evidence>